<organism evidence="1 2">
    <name type="scientific">Treponema parvum</name>
    <dbReference type="NCBI Taxonomy" id="138851"/>
    <lineage>
        <taxon>Bacteria</taxon>
        <taxon>Pseudomonadati</taxon>
        <taxon>Spirochaetota</taxon>
        <taxon>Spirochaetia</taxon>
        <taxon>Spirochaetales</taxon>
        <taxon>Treponemataceae</taxon>
        <taxon>Treponema</taxon>
    </lineage>
</organism>
<keyword evidence="2" id="KW-1185">Reference proteome</keyword>
<dbReference type="InterPro" id="IPR038056">
    <property type="entry name" value="YjbR-like_sf"/>
</dbReference>
<evidence type="ECO:0000313" key="1">
    <source>
        <dbReference type="EMBL" id="QTQ13170.1"/>
    </source>
</evidence>
<dbReference type="AlphaFoldDB" id="A0A975IDP3"/>
<dbReference type="PANTHER" id="PTHR35145:SF1">
    <property type="entry name" value="CYTOPLASMIC PROTEIN"/>
    <property type="match status" value="1"/>
</dbReference>
<evidence type="ECO:0000313" key="2">
    <source>
        <dbReference type="Proteomes" id="UP000671908"/>
    </source>
</evidence>
<reference evidence="1 2" key="1">
    <citation type="journal article" date="2021" name="Microbiol. Resour. Announc.">
        <title>Complete Genome Sequences of Three Human Oral Treponema parvum Isolates.</title>
        <authorList>
            <person name="Zeng H."/>
            <person name="Watt R.M."/>
        </authorList>
    </citation>
    <scope>NUCLEOTIDE SEQUENCE [LARGE SCALE GENOMIC DNA]</scope>
    <source>
        <strain evidence="1 2">ATCC 700770</strain>
    </source>
</reference>
<protein>
    <submittedName>
        <fullName evidence="1">MmcQ/YjbR family DNA-binding protein</fullName>
    </submittedName>
</protein>
<proteinExistence type="predicted"/>
<dbReference type="PANTHER" id="PTHR35145">
    <property type="entry name" value="CYTOPLASMIC PROTEIN-RELATED"/>
    <property type="match status" value="1"/>
</dbReference>
<dbReference type="GO" id="GO:0003677">
    <property type="term" value="F:DNA binding"/>
    <property type="evidence" value="ECO:0007669"/>
    <property type="project" value="UniProtKB-KW"/>
</dbReference>
<dbReference type="Pfam" id="PF04237">
    <property type="entry name" value="YjbR"/>
    <property type="match status" value="1"/>
</dbReference>
<accession>A0A975IDP3</accession>
<dbReference type="Gene3D" id="3.90.1150.30">
    <property type="match status" value="1"/>
</dbReference>
<dbReference type="Proteomes" id="UP000671908">
    <property type="component" value="Chromosome"/>
</dbReference>
<dbReference type="SUPFAM" id="SSF142906">
    <property type="entry name" value="YjbR-like"/>
    <property type="match status" value="1"/>
</dbReference>
<keyword evidence="1" id="KW-0238">DNA-binding</keyword>
<name>A0A975IDP3_9SPIR</name>
<gene>
    <name evidence="1" type="ORF">HRQ91_01145</name>
</gene>
<dbReference type="RefSeq" id="WP_210119896.1">
    <property type="nucleotide sequence ID" value="NZ_CP054142.1"/>
</dbReference>
<sequence>MNTREKSKFFNRKALVHRMFEDIFLHKKVILEKLAAYGFKKENSAYKYRVDILNGEFQLEVAVGEGAVPDTRLTEYVTEEEYVLYKMDIAGTFVGEVRAAVAYVLQNIADKCYETAIFKAEQTVKLIDYVRKKYGDDPEYLWEKFPANAVWRRKDNQKWYGALLTVSKRKLGIESDETAEIIDLRSEPAALEKLIDGERYFPGWHMNKKHWYTVVLNGSVPMEEICHRIDKSYLLAK</sequence>
<dbReference type="InterPro" id="IPR007351">
    <property type="entry name" value="YjbR"/>
</dbReference>
<dbReference type="KEGG" id="tpav:HRQ91_01145"/>
<dbReference type="EMBL" id="CP054142">
    <property type="protein sequence ID" value="QTQ13170.1"/>
    <property type="molecule type" value="Genomic_DNA"/>
</dbReference>
<dbReference type="InterPro" id="IPR058532">
    <property type="entry name" value="YjbR/MT2646/Rv2570-like"/>
</dbReference>